<evidence type="ECO:0000313" key="4">
    <source>
        <dbReference type="Proteomes" id="UP001156702"/>
    </source>
</evidence>
<reference evidence="4" key="1">
    <citation type="journal article" date="2019" name="Int. J. Syst. Evol. Microbiol.">
        <title>The Global Catalogue of Microorganisms (GCM) 10K type strain sequencing project: providing services to taxonomists for standard genome sequencing and annotation.</title>
        <authorList>
            <consortium name="The Broad Institute Genomics Platform"/>
            <consortium name="The Broad Institute Genome Sequencing Center for Infectious Disease"/>
            <person name="Wu L."/>
            <person name="Ma J."/>
        </authorList>
    </citation>
    <scope>NUCLEOTIDE SEQUENCE [LARGE SCALE GENOMIC DNA]</scope>
    <source>
        <strain evidence="4">NBRC 102122</strain>
    </source>
</reference>
<organism evidence="3 4">
    <name type="scientific">Shinella yambaruensis</name>
    <dbReference type="NCBI Taxonomy" id="415996"/>
    <lineage>
        <taxon>Bacteria</taxon>
        <taxon>Pseudomonadati</taxon>
        <taxon>Pseudomonadota</taxon>
        <taxon>Alphaproteobacteria</taxon>
        <taxon>Hyphomicrobiales</taxon>
        <taxon>Rhizobiaceae</taxon>
        <taxon>Shinella</taxon>
    </lineage>
</organism>
<evidence type="ECO:0000256" key="1">
    <source>
        <dbReference type="ARBA" id="ARBA00006484"/>
    </source>
</evidence>
<dbReference type="InterPro" id="IPR020904">
    <property type="entry name" value="Sc_DH/Rdtase_CS"/>
</dbReference>
<sequence length="260" mass="28366">MNYDLMEGRASYPSLKDKHVFITGGASGIGRSLVEHFVDQGSVVTFVDLNDDAAADVIKGCVARGGRPPVYQYLNLRNVEALEAFITKSGVERGPISVLVNNAGNDDRHQLSEVTSEYFDDRIAVNLRHQVFAAKAVVSQMKGLGGGSIINLSSITWMEADGDGVCYVTAKAAVHGMTRALARELGPDNIRVNSIAPGWIMTERQVDLWLTPEGEKQIDARQVLPGRIYPPEIARMALFLASDDSRMISKQSFIVDAGWI</sequence>
<gene>
    <name evidence="3" type="ORF">GCM10007923_29290</name>
</gene>
<dbReference type="EMBL" id="BSOP01000020">
    <property type="protein sequence ID" value="GLR51719.1"/>
    <property type="molecule type" value="Genomic_DNA"/>
</dbReference>
<comment type="similarity">
    <text evidence="1">Belongs to the short-chain dehydrogenases/reductases (SDR) family.</text>
</comment>
<dbReference type="PRINTS" id="PR00080">
    <property type="entry name" value="SDRFAMILY"/>
</dbReference>
<comment type="caution">
    <text evidence="3">The sequence shown here is derived from an EMBL/GenBank/DDBJ whole genome shotgun (WGS) entry which is preliminary data.</text>
</comment>
<dbReference type="Pfam" id="PF13561">
    <property type="entry name" value="adh_short_C2"/>
    <property type="match status" value="1"/>
</dbReference>
<dbReference type="RefSeq" id="WP_244768040.1">
    <property type="nucleotide sequence ID" value="NZ_BSOP01000020.1"/>
</dbReference>
<keyword evidence="2" id="KW-0560">Oxidoreductase</keyword>
<dbReference type="InterPro" id="IPR036291">
    <property type="entry name" value="NAD(P)-bd_dom_sf"/>
</dbReference>
<dbReference type="Gene3D" id="3.40.50.720">
    <property type="entry name" value="NAD(P)-binding Rossmann-like Domain"/>
    <property type="match status" value="1"/>
</dbReference>
<dbReference type="PANTHER" id="PTHR43639:SF1">
    <property type="entry name" value="SHORT-CHAIN DEHYDROGENASE_REDUCTASE FAMILY PROTEIN"/>
    <property type="match status" value="1"/>
</dbReference>
<dbReference type="SUPFAM" id="SSF51735">
    <property type="entry name" value="NAD(P)-binding Rossmann-fold domains"/>
    <property type="match status" value="1"/>
</dbReference>
<accession>A0ABQ5ZFX5</accession>
<dbReference type="PROSITE" id="PS00061">
    <property type="entry name" value="ADH_SHORT"/>
    <property type="match status" value="1"/>
</dbReference>
<dbReference type="Proteomes" id="UP001156702">
    <property type="component" value="Unassembled WGS sequence"/>
</dbReference>
<evidence type="ECO:0000256" key="2">
    <source>
        <dbReference type="ARBA" id="ARBA00023002"/>
    </source>
</evidence>
<dbReference type="PRINTS" id="PR00081">
    <property type="entry name" value="GDHRDH"/>
</dbReference>
<keyword evidence="4" id="KW-1185">Reference proteome</keyword>
<name>A0ABQ5ZFX5_9HYPH</name>
<dbReference type="InterPro" id="IPR002347">
    <property type="entry name" value="SDR_fam"/>
</dbReference>
<dbReference type="CDD" id="cd05233">
    <property type="entry name" value="SDR_c"/>
    <property type="match status" value="1"/>
</dbReference>
<evidence type="ECO:0000313" key="3">
    <source>
        <dbReference type="EMBL" id="GLR51719.1"/>
    </source>
</evidence>
<protein>
    <submittedName>
        <fullName evidence="3">3-oxoacyl-ACP reductase</fullName>
    </submittedName>
</protein>
<dbReference type="PANTHER" id="PTHR43639">
    <property type="entry name" value="OXIDOREDUCTASE, SHORT-CHAIN DEHYDROGENASE/REDUCTASE FAMILY (AFU_ORTHOLOGUE AFUA_5G02870)"/>
    <property type="match status" value="1"/>
</dbReference>
<proteinExistence type="inferred from homology"/>